<feature type="compositionally biased region" description="Basic and acidic residues" evidence="2">
    <location>
        <begin position="60"/>
        <end position="79"/>
    </location>
</feature>
<dbReference type="Proteomes" id="UP000490939">
    <property type="component" value="Unassembled WGS sequence"/>
</dbReference>
<dbReference type="EMBL" id="WNWS01000707">
    <property type="protein sequence ID" value="KAE9964304.1"/>
    <property type="molecule type" value="Genomic_DNA"/>
</dbReference>
<evidence type="ECO:0000313" key="3">
    <source>
        <dbReference type="EMBL" id="KAE9964304.1"/>
    </source>
</evidence>
<evidence type="ECO:0000313" key="4">
    <source>
        <dbReference type="EMBL" id="KAE9987817.1"/>
    </source>
</evidence>
<accession>A0A8H3U6F3</accession>
<comment type="caution">
    <text evidence="3">The sequence shown here is derived from an EMBL/GenBank/DDBJ whole genome shotgun (WGS) entry which is preliminary data.</text>
</comment>
<evidence type="ECO:0000256" key="1">
    <source>
        <dbReference type="SAM" id="Coils"/>
    </source>
</evidence>
<dbReference type="Proteomes" id="UP000447873">
    <property type="component" value="Unassembled WGS sequence"/>
</dbReference>
<organism evidence="3 5">
    <name type="scientific">Venturia inaequalis</name>
    <name type="common">Apple scab fungus</name>
    <dbReference type="NCBI Taxonomy" id="5025"/>
    <lineage>
        <taxon>Eukaryota</taxon>
        <taxon>Fungi</taxon>
        <taxon>Dikarya</taxon>
        <taxon>Ascomycota</taxon>
        <taxon>Pezizomycotina</taxon>
        <taxon>Dothideomycetes</taxon>
        <taxon>Pleosporomycetidae</taxon>
        <taxon>Venturiales</taxon>
        <taxon>Venturiaceae</taxon>
        <taxon>Venturia</taxon>
    </lineage>
</organism>
<sequence>MAQYGYSNPRSNVIRVRRSEVQPGDVILGPAPPERSLVSRRPRPRPTYPRRASSLDGDDFYERDSRGRGQLARRTDPRGQYDQPYDSEGSVPPRARRAIPPKPNRQRDGRERNRKGRDDTSSSSESSSDLGCTDDDDKSKKKAKLKKWGAIGLAGVATIHAVSGVHSTIEKGKKRREELADGDISEEEAERKRNKGRWKNAANVGVAAIWIKGAVDELKEYREAAKEHRETNKQSEERHRMRIERARAITRGEYQGTHRLTPKERRRYLKEVEDESERGRPG</sequence>
<dbReference type="AlphaFoldDB" id="A0A8H3U6F3"/>
<feature type="region of interest" description="Disordered" evidence="2">
    <location>
        <begin position="251"/>
        <end position="282"/>
    </location>
</feature>
<evidence type="ECO:0000313" key="5">
    <source>
        <dbReference type="Proteomes" id="UP000447873"/>
    </source>
</evidence>
<feature type="region of interest" description="Disordered" evidence="2">
    <location>
        <begin position="24"/>
        <end position="142"/>
    </location>
</feature>
<gene>
    <name evidence="4" type="ORF">EG327_003641</name>
    <name evidence="3" type="ORF">EG328_010617</name>
</gene>
<dbReference type="EMBL" id="WNWR01000226">
    <property type="protein sequence ID" value="KAE9987817.1"/>
    <property type="molecule type" value="Genomic_DNA"/>
</dbReference>
<protein>
    <submittedName>
        <fullName evidence="3">Uncharacterized protein</fullName>
    </submittedName>
</protein>
<keyword evidence="6" id="KW-1185">Reference proteome</keyword>
<evidence type="ECO:0000313" key="6">
    <source>
        <dbReference type="Proteomes" id="UP000490939"/>
    </source>
</evidence>
<feature type="region of interest" description="Disordered" evidence="2">
    <location>
        <begin position="163"/>
        <end position="198"/>
    </location>
</feature>
<keyword evidence="1" id="KW-0175">Coiled coil</keyword>
<feature type="coiled-coil region" evidence="1">
    <location>
        <begin position="211"/>
        <end position="238"/>
    </location>
</feature>
<evidence type="ECO:0000256" key="2">
    <source>
        <dbReference type="SAM" id="MobiDB-lite"/>
    </source>
</evidence>
<feature type="compositionally biased region" description="Basic and acidic residues" evidence="2">
    <location>
        <begin position="168"/>
        <end position="179"/>
    </location>
</feature>
<reference evidence="3 5" key="1">
    <citation type="submission" date="2018-12" db="EMBL/GenBank/DDBJ databases">
        <title>Venturia inaequalis Genome Resource.</title>
        <authorList>
            <person name="Lichtner F.J."/>
        </authorList>
    </citation>
    <scope>NUCLEOTIDE SEQUENCE [LARGE SCALE GENOMIC DNA]</scope>
    <source>
        <strain evidence="3 5">120213</strain>
        <strain evidence="4 6">DMI_063113</strain>
    </source>
</reference>
<name>A0A8H3U6F3_VENIN</name>
<proteinExistence type="predicted"/>
<feature type="compositionally biased region" description="Basic and acidic residues" evidence="2">
    <location>
        <begin position="105"/>
        <end position="120"/>
    </location>
</feature>